<dbReference type="OrthoDB" id="1106148at2759"/>
<dbReference type="eggNOG" id="KOG4090">
    <property type="taxonomic scope" value="Eukaryota"/>
</dbReference>
<dbReference type="GO" id="GO:0005634">
    <property type="term" value="C:nucleus"/>
    <property type="evidence" value="ECO:0007669"/>
    <property type="project" value="TreeGrafter"/>
</dbReference>
<feature type="compositionally biased region" description="Pro residues" evidence="2">
    <location>
        <begin position="329"/>
        <end position="346"/>
    </location>
</feature>
<feature type="compositionally biased region" description="Gly residues" evidence="2">
    <location>
        <begin position="374"/>
        <end position="385"/>
    </location>
</feature>
<organism evidence="3 4">
    <name type="scientific">Thalassiosira oceanica</name>
    <name type="common">Marine diatom</name>
    <dbReference type="NCBI Taxonomy" id="159749"/>
    <lineage>
        <taxon>Eukaryota</taxon>
        <taxon>Sar</taxon>
        <taxon>Stramenopiles</taxon>
        <taxon>Ochrophyta</taxon>
        <taxon>Bacillariophyta</taxon>
        <taxon>Coscinodiscophyceae</taxon>
        <taxon>Thalassiosirophycidae</taxon>
        <taxon>Thalassiosirales</taxon>
        <taxon>Thalassiosiraceae</taxon>
        <taxon>Thalassiosira</taxon>
    </lineage>
</organism>
<feature type="compositionally biased region" description="Low complexity" evidence="2">
    <location>
        <begin position="301"/>
        <end position="312"/>
    </location>
</feature>
<dbReference type="AlphaFoldDB" id="K0R4Y6"/>
<dbReference type="GO" id="GO:0005739">
    <property type="term" value="C:mitochondrion"/>
    <property type="evidence" value="ECO:0007669"/>
    <property type="project" value="TreeGrafter"/>
</dbReference>
<name>K0R4Y6_THAOC</name>
<feature type="compositionally biased region" description="Low complexity" evidence="2">
    <location>
        <begin position="418"/>
        <end position="428"/>
    </location>
</feature>
<feature type="region of interest" description="Disordered" evidence="2">
    <location>
        <begin position="295"/>
        <end position="346"/>
    </location>
</feature>
<feature type="compositionally biased region" description="Pro residues" evidence="2">
    <location>
        <begin position="391"/>
        <end position="405"/>
    </location>
</feature>
<evidence type="ECO:0000313" key="3">
    <source>
        <dbReference type="EMBL" id="EJK48263.1"/>
    </source>
</evidence>
<accession>K0R4Y6</accession>
<evidence type="ECO:0000313" key="4">
    <source>
        <dbReference type="Proteomes" id="UP000266841"/>
    </source>
</evidence>
<feature type="coiled-coil region" evidence="1">
    <location>
        <begin position="44"/>
        <end position="71"/>
    </location>
</feature>
<dbReference type="PANTHER" id="PTHR13523">
    <property type="entry name" value="COILED-COIL-HELIX-COILED-COIL-HELIX DOMAIN CONTAINING 2/NUR77"/>
    <property type="match status" value="1"/>
</dbReference>
<comment type="caution">
    <text evidence="3">The sequence shown here is derived from an EMBL/GenBank/DDBJ whole genome shotgun (WGS) entry which is preliminary data.</text>
</comment>
<dbReference type="InterPro" id="IPR055304">
    <property type="entry name" value="CHCHD2/10-like"/>
</dbReference>
<dbReference type="EMBL" id="AGNL01046072">
    <property type="protein sequence ID" value="EJK48263.1"/>
    <property type="molecule type" value="Genomic_DNA"/>
</dbReference>
<reference evidence="3 4" key="1">
    <citation type="journal article" date="2012" name="Genome Biol.">
        <title>Genome and low-iron response of an oceanic diatom adapted to chronic iron limitation.</title>
        <authorList>
            <person name="Lommer M."/>
            <person name="Specht M."/>
            <person name="Roy A.S."/>
            <person name="Kraemer L."/>
            <person name="Andreson R."/>
            <person name="Gutowska M.A."/>
            <person name="Wolf J."/>
            <person name="Bergner S.V."/>
            <person name="Schilhabel M.B."/>
            <person name="Klostermeier U.C."/>
            <person name="Beiko R.G."/>
            <person name="Rosenstiel P."/>
            <person name="Hippler M."/>
            <person name="Laroche J."/>
        </authorList>
    </citation>
    <scope>NUCLEOTIDE SEQUENCE [LARGE SCALE GENOMIC DNA]</scope>
    <source>
        <strain evidence="3 4">CCMP1005</strain>
    </source>
</reference>
<feature type="region of interest" description="Disordered" evidence="2">
    <location>
        <begin position="374"/>
        <end position="435"/>
    </location>
</feature>
<evidence type="ECO:0000256" key="1">
    <source>
        <dbReference type="SAM" id="Coils"/>
    </source>
</evidence>
<sequence length="512" mass="53501">IVNKVKAKARILLQSASANSEAKQRLGQALKKGKEQHEKCLADKVSLSNSLDQLKAAIESKTRELEKTKSEVESSGPDDDLCTRVKILTGVIGKAAERRRAQNASHANSRRVVMTTLRPSYRGVIRQKVPPLSPSEDLFDGNGRGVDKNLQREQELLLALNRVRAPANASDIDRTREENLDLSVPENGVHFLPVNPFNEGLRSYPSGLQSAALMKKRQLRMLENPLSVMNRVDESCTPVELTEGRILFIRLVIGNAVAGKYGAVWCGNTDFFPNLMASSNGLLVVASTAGTISPPTLGSTANPSSALARAPPARAPPTHPSPFASLAPAPQPPARPGGGLPPLPLGPPLCSPNEMVPSLAFLLFALRTRALRGGGGGSRGGGGLFGAKRTPAPPARKPAPPPPAPAASRPSAQPPAPQQSFPPAQQSSSGGGMLSGIGSTIAQGMAFGTGSAIAHRAVGAAANAMTGGGGGEAPADQAAEPQHVASQVDGACAYDKTMYFDCLKVGRVRASW</sequence>
<gene>
    <name evidence="3" type="ORF">THAOC_32958</name>
</gene>
<dbReference type="Proteomes" id="UP000266841">
    <property type="component" value="Unassembled WGS sequence"/>
</dbReference>
<evidence type="ECO:0000256" key="2">
    <source>
        <dbReference type="SAM" id="MobiDB-lite"/>
    </source>
</evidence>
<dbReference type="PANTHER" id="PTHR13523:SF2">
    <property type="entry name" value="COILED-COIL-HELIX-COILED-COIL-HELIX DOMAIN CONTAINING 2, ISOFORM A-RELATED"/>
    <property type="match status" value="1"/>
</dbReference>
<proteinExistence type="predicted"/>
<dbReference type="GO" id="GO:0007005">
    <property type="term" value="P:mitochondrion organization"/>
    <property type="evidence" value="ECO:0007669"/>
    <property type="project" value="InterPro"/>
</dbReference>
<dbReference type="PRINTS" id="PR01217">
    <property type="entry name" value="PRICHEXTENSN"/>
</dbReference>
<feature type="non-terminal residue" evidence="3">
    <location>
        <position position="1"/>
    </location>
</feature>
<keyword evidence="1" id="KW-0175">Coiled coil</keyword>
<keyword evidence="4" id="KW-1185">Reference proteome</keyword>
<protein>
    <submittedName>
        <fullName evidence="3">Uncharacterized protein</fullName>
    </submittedName>
</protein>